<gene>
    <name evidence="1" type="ORF">PZN02_006361</name>
</gene>
<dbReference type="RefSeq" id="WP_280663499.1">
    <property type="nucleotide sequence ID" value="NZ_CP120375.1"/>
</dbReference>
<keyword evidence="2" id="KW-1185">Reference proteome</keyword>
<dbReference type="Gene3D" id="3.40.50.300">
    <property type="entry name" value="P-loop containing nucleotide triphosphate hydrolases"/>
    <property type="match status" value="1"/>
</dbReference>
<dbReference type="Proteomes" id="UP001229355">
    <property type="component" value="Plasmid unnamed"/>
</dbReference>
<dbReference type="Pfam" id="PF13207">
    <property type="entry name" value="AAA_17"/>
    <property type="match status" value="1"/>
</dbReference>
<geneLocation type="plasmid" evidence="1 2">
    <name>unnamed</name>
</geneLocation>
<dbReference type="SUPFAM" id="SSF52540">
    <property type="entry name" value="P-loop containing nucleoside triphosphate hydrolases"/>
    <property type="match status" value="1"/>
</dbReference>
<reference evidence="1 2" key="1">
    <citation type="submission" date="2023-03" db="EMBL/GenBank/DDBJ databases">
        <authorList>
            <person name="Kaur S."/>
            <person name="Espinosa-Saiz D."/>
            <person name="Velazquez E."/>
            <person name="Menendez E."/>
            <person name="diCenzo G.C."/>
        </authorList>
    </citation>
    <scope>NUCLEOTIDE SEQUENCE [LARGE SCALE GENOMIC DNA]</scope>
    <source>
        <strain evidence="1 2">LMG 24692</strain>
        <plasmid evidence="1 2">unnamed</plasmid>
    </source>
</reference>
<keyword evidence="1" id="KW-0067">ATP-binding</keyword>
<name>A0ABY8DKX9_9HYPH</name>
<proteinExistence type="predicted"/>
<evidence type="ECO:0000313" key="1">
    <source>
        <dbReference type="EMBL" id="WEX91539.1"/>
    </source>
</evidence>
<accession>A0ABY8DKX9</accession>
<keyword evidence="1" id="KW-0614">Plasmid</keyword>
<evidence type="ECO:0000313" key="2">
    <source>
        <dbReference type="Proteomes" id="UP001229355"/>
    </source>
</evidence>
<keyword evidence="1" id="KW-0547">Nucleotide-binding</keyword>
<dbReference type="GO" id="GO:0005524">
    <property type="term" value="F:ATP binding"/>
    <property type="evidence" value="ECO:0007669"/>
    <property type="project" value="UniProtKB-KW"/>
</dbReference>
<dbReference type="InterPro" id="IPR027417">
    <property type="entry name" value="P-loop_NTPase"/>
</dbReference>
<sequence>MLSLLSELTVDIRYNSAVDSPQALLEAVPRKLIGITIVGWAMKTILVFGVSGVGKSWLCRQAAASLGLRHVSGSELIRAEKERLTSQIVSADELRTDRVVDNQELLLAGFRTYAAQDSTSILFDGHNVVDTNDGLVRIPFEVIAGLRPAGIAMVVDAPAAIVARRTADSTRGRPQRTAEALSTYQDLCLELARDHATSLSIPMETITSGETDAFVAFLRPLL</sequence>
<protein>
    <submittedName>
        <fullName evidence="1">ATP-binding protein</fullName>
    </submittedName>
</protein>
<organism evidence="1 2">
    <name type="scientific">Sinorhizobium garamanticum</name>
    <dbReference type="NCBI Taxonomy" id="680247"/>
    <lineage>
        <taxon>Bacteria</taxon>
        <taxon>Pseudomonadati</taxon>
        <taxon>Pseudomonadota</taxon>
        <taxon>Alphaproteobacteria</taxon>
        <taxon>Hyphomicrobiales</taxon>
        <taxon>Rhizobiaceae</taxon>
        <taxon>Sinorhizobium/Ensifer group</taxon>
        <taxon>Sinorhizobium</taxon>
    </lineage>
</organism>
<dbReference type="EMBL" id="CP120375">
    <property type="protein sequence ID" value="WEX91539.1"/>
    <property type="molecule type" value="Genomic_DNA"/>
</dbReference>